<feature type="transmembrane region" description="Helical" evidence="2">
    <location>
        <begin position="12"/>
        <end position="33"/>
    </location>
</feature>
<keyword evidence="2" id="KW-1133">Transmembrane helix</keyword>
<organism evidence="3 4">
    <name type="scientific">Adhaeribacter terrigena</name>
    <dbReference type="NCBI Taxonomy" id="2793070"/>
    <lineage>
        <taxon>Bacteria</taxon>
        <taxon>Pseudomonadati</taxon>
        <taxon>Bacteroidota</taxon>
        <taxon>Cytophagia</taxon>
        <taxon>Cytophagales</taxon>
        <taxon>Hymenobacteraceae</taxon>
        <taxon>Adhaeribacter</taxon>
    </lineage>
</organism>
<evidence type="ECO:0000313" key="3">
    <source>
        <dbReference type="EMBL" id="MBK0402881.1"/>
    </source>
</evidence>
<evidence type="ECO:0000256" key="1">
    <source>
        <dbReference type="SAM" id="MobiDB-lite"/>
    </source>
</evidence>
<feature type="compositionally biased region" description="Polar residues" evidence="1">
    <location>
        <begin position="146"/>
        <end position="169"/>
    </location>
</feature>
<dbReference type="RefSeq" id="WP_200505634.1">
    <property type="nucleotide sequence ID" value="NZ_JAEHFX010000003.1"/>
</dbReference>
<proteinExistence type="predicted"/>
<feature type="region of interest" description="Disordered" evidence="1">
    <location>
        <begin position="124"/>
        <end position="225"/>
    </location>
</feature>
<feature type="compositionally biased region" description="Polar residues" evidence="1">
    <location>
        <begin position="61"/>
        <end position="70"/>
    </location>
</feature>
<dbReference type="Proteomes" id="UP000644147">
    <property type="component" value="Unassembled WGS sequence"/>
</dbReference>
<keyword evidence="2" id="KW-0812">Transmembrane</keyword>
<accession>A0ABS1C0G5</accession>
<feature type="compositionally biased region" description="Low complexity" evidence="1">
    <location>
        <begin position="78"/>
        <end position="101"/>
    </location>
</feature>
<reference evidence="3 4" key="1">
    <citation type="submission" date="2020-12" db="EMBL/GenBank/DDBJ databases">
        <title>Bacterial novel species Adhaeribacter sp. BT258 isolated from soil.</title>
        <authorList>
            <person name="Jung H.-Y."/>
        </authorList>
    </citation>
    <scope>NUCLEOTIDE SEQUENCE [LARGE SCALE GENOMIC DNA]</scope>
    <source>
        <strain evidence="3 4">BT258</strain>
    </source>
</reference>
<name>A0ABS1C0G5_9BACT</name>
<keyword evidence="4" id="KW-1185">Reference proteome</keyword>
<gene>
    <name evidence="3" type="ORF">I5M27_07775</name>
</gene>
<feature type="region of interest" description="Disordered" evidence="1">
    <location>
        <begin position="59"/>
        <end position="110"/>
    </location>
</feature>
<evidence type="ECO:0000256" key="2">
    <source>
        <dbReference type="SAM" id="Phobius"/>
    </source>
</evidence>
<sequence>MLASKENDYRNYGLIGTVVFHGALLAIFLLMVFKGPNPPLEGGSGIELNYGVIGEEGFGDVQTTAPANDSPNKEDSRPAAATPEPTPEPVQQQVQQKAVEATPDRVITGVEETGVNVKEIEKPKKVEEKKEEVKAVEKPKSLYPGKSSTQTGGNGTAGSSNEATGNNNGDRPGKVGDQGNPEGTLDAKALYGKPGKGGPGNGGSLNMPGWAFDRPPKPNDNSNESGRIVFDIKVDEDGAITRCEVRESNVSPALTKLYRDAVFKSSLSPTNASGVATTGASGTITFIISAR</sequence>
<evidence type="ECO:0000313" key="4">
    <source>
        <dbReference type="Proteomes" id="UP000644147"/>
    </source>
</evidence>
<keyword evidence="2" id="KW-0472">Membrane</keyword>
<protein>
    <recommendedName>
        <fullName evidence="5">Energy transducer TonB</fullName>
    </recommendedName>
</protein>
<evidence type="ECO:0008006" key="5">
    <source>
        <dbReference type="Google" id="ProtNLM"/>
    </source>
</evidence>
<dbReference type="EMBL" id="JAEHFX010000003">
    <property type="protein sequence ID" value="MBK0402881.1"/>
    <property type="molecule type" value="Genomic_DNA"/>
</dbReference>
<feature type="compositionally biased region" description="Gly residues" evidence="1">
    <location>
        <begin position="194"/>
        <end position="203"/>
    </location>
</feature>
<feature type="compositionally biased region" description="Basic and acidic residues" evidence="1">
    <location>
        <begin position="124"/>
        <end position="140"/>
    </location>
</feature>
<comment type="caution">
    <text evidence="3">The sequence shown here is derived from an EMBL/GenBank/DDBJ whole genome shotgun (WGS) entry which is preliminary data.</text>
</comment>